<feature type="binding site" evidence="5">
    <location>
        <position position="33"/>
    </location>
    <ligand>
        <name>NAD(+)</name>
        <dbReference type="ChEBI" id="CHEBI:57540"/>
    </ligand>
</feature>
<dbReference type="NCBIfam" id="NF004474">
    <property type="entry name" value="PRK05808.1"/>
    <property type="match status" value="1"/>
</dbReference>
<comment type="similarity">
    <text evidence="1">Belongs to the 3-hydroxyacyl-CoA dehydrogenase family.</text>
</comment>
<organism evidence="9 10">
    <name type="scientific">Pseudomonas frederiksbergensis</name>
    <dbReference type="NCBI Taxonomy" id="104087"/>
    <lineage>
        <taxon>Bacteria</taxon>
        <taxon>Pseudomonadati</taxon>
        <taxon>Pseudomonadota</taxon>
        <taxon>Gammaproteobacteria</taxon>
        <taxon>Pseudomonadales</taxon>
        <taxon>Pseudomonadaceae</taxon>
        <taxon>Pseudomonas</taxon>
    </lineage>
</organism>
<feature type="binding site" evidence="5">
    <location>
        <position position="274"/>
    </location>
    <ligand>
        <name>NAD(+)</name>
        <dbReference type="ChEBI" id="CHEBI:57540"/>
    </ligand>
</feature>
<dbReference type="AlphaFoldDB" id="A0AB33ED22"/>
<dbReference type="PIRSF" id="PIRSF000105">
    <property type="entry name" value="HCDH"/>
    <property type="match status" value="1"/>
</dbReference>
<feature type="binding site" evidence="5">
    <location>
        <position position="119"/>
    </location>
    <ligand>
        <name>NAD(+)</name>
        <dbReference type="ChEBI" id="CHEBI:57540"/>
    </ligand>
</feature>
<dbReference type="GO" id="GO:0070403">
    <property type="term" value="F:NAD+ binding"/>
    <property type="evidence" value="ECO:0007669"/>
    <property type="project" value="InterPro"/>
</dbReference>
<reference evidence="9 10" key="1">
    <citation type="submission" date="2017-09" db="EMBL/GenBank/DDBJ databases">
        <title>Complete Genome sequence of Lysobacter capsici KNU-15.</title>
        <authorList>
            <person name="Kim M.-C."/>
            <person name="Yi H."/>
            <person name="Lee D.-W."/>
            <person name="Shin J.-H."/>
        </authorList>
    </citation>
    <scope>NUCLEOTIDE SEQUENCE [LARGE SCALE GENOMIC DNA]</scope>
    <source>
        <strain evidence="9 10">KNU-15</strain>
    </source>
</reference>
<proteinExistence type="inferred from homology"/>
<dbReference type="EMBL" id="CP023466">
    <property type="protein sequence ID" value="ATE78155.1"/>
    <property type="molecule type" value="Genomic_DNA"/>
</dbReference>
<feature type="binding site" evidence="6">
    <location>
        <position position="56"/>
    </location>
    <ligand>
        <name>CoA</name>
        <dbReference type="ChEBI" id="CHEBI:57287"/>
    </ligand>
</feature>
<feature type="binding site" evidence="5">
    <location>
        <position position="143"/>
    </location>
    <ligand>
        <name>NAD(+)</name>
        <dbReference type="ChEBI" id="CHEBI:57540"/>
    </ligand>
</feature>
<accession>A0AB33ED22</accession>
<dbReference type="Pfam" id="PF00725">
    <property type="entry name" value="3HCDH"/>
    <property type="match status" value="1"/>
</dbReference>
<protein>
    <submittedName>
        <fullName evidence="9">3-hydroxybutyryl-CoA dehydrogenase</fullName>
    </submittedName>
</protein>
<feature type="binding site" evidence="5">
    <location>
        <begin position="10"/>
        <end position="15"/>
    </location>
    <ligand>
        <name>NAD(+)</name>
        <dbReference type="ChEBI" id="CHEBI:57540"/>
    </ligand>
</feature>
<dbReference type="PROSITE" id="PS00067">
    <property type="entry name" value="3HCDH"/>
    <property type="match status" value="1"/>
</dbReference>
<dbReference type="GO" id="GO:0006631">
    <property type="term" value="P:fatty acid metabolic process"/>
    <property type="evidence" value="ECO:0007669"/>
    <property type="project" value="InterPro"/>
</dbReference>
<feature type="binding site" evidence="6">
    <location>
        <position position="49"/>
    </location>
    <ligand>
        <name>CoA</name>
        <dbReference type="ChEBI" id="CHEBI:57287"/>
    </ligand>
</feature>
<dbReference type="InterPro" id="IPR008927">
    <property type="entry name" value="6-PGluconate_DH-like_C_sf"/>
</dbReference>
<evidence type="ECO:0000259" key="8">
    <source>
        <dbReference type="Pfam" id="PF02737"/>
    </source>
</evidence>
<evidence type="ECO:0000256" key="2">
    <source>
        <dbReference type="ARBA" id="ARBA00023002"/>
    </source>
</evidence>
<gene>
    <name evidence="9" type="ORF">CNN82_17590</name>
</gene>
<evidence type="ECO:0000256" key="6">
    <source>
        <dbReference type="PIRSR" id="PIRSR000105-3"/>
    </source>
</evidence>
<dbReference type="InterPro" id="IPR006180">
    <property type="entry name" value="3-OHacyl-CoA_DH_CS"/>
</dbReference>
<evidence type="ECO:0000313" key="10">
    <source>
        <dbReference type="Proteomes" id="UP000218385"/>
    </source>
</evidence>
<name>A0AB33ED22_9PSED</name>
<feature type="binding site" evidence="5">
    <location>
        <position position="92"/>
    </location>
    <ligand>
        <name>NAD(+)</name>
        <dbReference type="ChEBI" id="CHEBI:57540"/>
    </ligand>
</feature>
<dbReference type="GO" id="GO:0016616">
    <property type="term" value="F:oxidoreductase activity, acting on the CH-OH group of donors, NAD or NADP as acceptor"/>
    <property type="evidence" value="ECO:0007669"/>
    <property type="project" value="InterPro"/>
</dbReference>
<sequence>MSDEIIGVIGGGIMGSGIAQVCALAGLSVVLVDISEAALAKARVSIDRSLGRQVDKGTLTEQQRAAALGRISTSIDYASLSNASLVIEAASENLDLKLRILKQVSEQVSAEAIIASNTSSLSISQLASQVQRPERFIGLHFFNPVAVMTLVEVIRGLATTDVFHARTLAFAERIGKTAISTGNRPGFVVNRILVPMLNEAIFTLQEGLATAEDIDIGMQLGCGQPMGPLALADLVGLDTLLAILESFQQGFGDPKYRPPPLLRELVAAGRLGRKSGHGFYRYS</sequence>
<feature type="domain" description="3-hydroxyacyl-CoA dehydrogenase C-terminal" evidence="7">
    <location>
        <begin position="186"/>
        <end position="282"/>
    </location>
</feature>
<dbReference type="InterPro" id="IPR036291">
    <property type="entry name" value="NAD(P)-bd_dom_sf"/>
</dbReference>
<dbReference type="Gene3D" id="1.10.1040.10">
    <property type="entry name" value="N-(1-d-carboxylethyl)-l-norvaline Dehydrogenase, domain 2"/>
    <property type="match status" value="1"/>
</dbReference>
<dbReference type="Proteomes" id="UP000218385">
    <property type="component" value="Chromosome"/>
</dbReference>
<keyword evidence="3 5" id="KW-0520">NAD</keyword>
<dbReference type="PANTHER" id="PTHR48075">
    <property type="entry name" value="3-HYDROXYACYL-COA DEHYDROGENASE FAMILY PROTEIN"/>
    <property type="match status" value="1"/>
</dbReference>
<dbReference type="RefSeq" id="WP_096480443.1">
    <property type="nucleotide sequence ID" value="NZ_CP023466.1"/>
</dbReference>
<dbReference type="PANTHER" id="PTHR48075:SF5">
    <property type="entry name" value="3-HYDROXYBUTYRYL-COA DEHYDROGENASE"/>
    <property type="match status" value="1"/>
</dbReference>
<evidence type="ECO:0000256" key="5">
    <source>
        <dbReference type="PIRSR" id="PIRSR000105-2"/>
    </source>
</evidence>
<feature type="domain" description="3-hydroxyacyl-CoA dehydrogenase NAD binding" evidence="8">
    <location>
        <begin position="6"/>
        <end position="181"/>
    </location>
</feature>
<evidence type="ECO:0000259" key="7">
    <source>
        <dbReference type="Pfam" id="PF00725"/>
    </source>
</evidence>
<keyword evidence="2" id="KW-0560">Oxidoreductase</keyword>
<evidence type="ECO:0000256" key="4">
    <source>
        <dbReference type="PIRSR" id="PIRSR000105-1"/>
    </source>
</evidence>
<feature type="binding site" evidence="5">
    <location>
        <position position="97"/>
    </location>
    <ligand>
        <name>NAD(+)</name>
        <dbReference type="ChEBI" id="CHEBI:57540"/>
    </ligand>
</feature>
<dbReference type="FunFam" id="3.40.50.720:FF:000009">
    <property type="entry name" value="Fatty oxidation complex, alpha subunit"/>
    <property type="match status" value="1"/>
</dbReference>
<evidence type="ECO:0000256" key="1">
    <source>
        <dbReference type="ARBA" id="ARBA00009463"/>
    </source>
</evidence>
<evidence type="ECO:0000313" key="9">
    <source>
        <dbReference type="EMBL" id="ATE78155.1"/>
    </source>
</evidence>
<dbReference type="Gene3D" id="3.40.50.720">
    <property type="entry name" value="NAD(P)-binding Rossmann-like Domain"/>
    <property type="match status" value="1"/>
</dbReference>
<dbReference type="InterPro" id="IPR006108">
    <property type="entry name" value="3HC_DH_C"/>
</dbReference>
<dbReference type="InterPro" id="IPR022694">
    <property type="entry name" value="3-OHacyl-CoA_DH"/>
</dbReference>
<dbReference type="InterPro" id="IPR013328">
    <property type="entry name" value="6PGD_dom2"/>
</dbReference>
<dbReference type="InterPro" id="IPR006176">
    <property type="entry name" value="3-OHacyl-CoA_DH_NAD-bd"/>
</dbReference>
<dbReference type="Pfam" id="PF02737">
    <property type="entry name" value="3HCDH_N"/>
    <property type="match status" value="1"/>
</dbReference>
<evidence type="ECO:0000256" key="3">
    <source>
        <dbReference type="ARBA" id="ARBA00023027"/>
    </source>
</evidence>
<dbReference type="SUPFAM" id="SSF51735">
    <property type="entry name" value="NAD(P)-binding Rossmann-fold domains"/>
    <property type="match status" value="1"/>
</dbReference>
<dbReference type="SUPFAM" id="SSF48179">
    <property type="entry name" value="6-phosphogluconate dehydrogenase C-terminal domain-like"/>
    <property type="match status" value="1"/>
</dbReference>
<feature type="site" description="Important for catalytic activity" evidence="4">
    <location>
        <position position="140"/>
    </location>
</feature>
<feature type="binding site" evidence="6">
    <location>
        <position position="119"/>
    </location>
    <ligand>
        <name>CoA</name>
        <dbReference type="ChEBI" id="CHEBI:57287"/>
    </ligand>
</feature>